<proteinExistence type="predicted"/>
<dbReference type="PANTHER" id="PTHR36504:SF1">
    <property type="entry name" value="LIPOPOLYSACCHARIDE EXPORT SYSTEM PROTEIN LPTA"/>
    <property type="match status" value="1"/>
</dbReference>
<sequence>MIRLKTLTVTLLAGLLTLQAAALPGDRDLAIRGKAHKTTLDGNSGQTTLTGSVVITQGALSIYADEVIFRRDPDTQRITYLKATGQPARFVDTPTENQPPVEMRGTQIEYFPDENTIITFGQAELQQSDNQASGERIEYNTQSGVMVIESARLIRNDDSAPQAEFTLQPETLD</sequence>
<dbReference type="GO" id="GO:0015920">
    <property type="term" value="P:lipopolysaccharide transport"/>
    <property type="evidence" value="ECO:0007669"/>
    <property type="project" value="InterPro"/>
</dbReference>
<name>A4BC80_9GAMM</name>
<dbReference type="GO" id="GO:0030288">
    <property type="term" value="C:outer membrane-bounded periplasmic space"/>
    <property type="evidence" value="ECO:0007669"/>
    <property type="project" value="TreeGrafter"/>
</dbReference>
<feature type="domain" description="Organic solvent tolerance-like N-terminal" evidence="5">
    <location>
        <begin position="35"/>
        <end position="144"/>
    </location>
</feature>
<keyword evidence="1" id="KW-0813">Transport</keyword>
<keyword evidence="7" id="KW-1185">Reference proteome</keyword>
<feature type="signal peptide" evidence="4">
    <location>
        <begin position="1"/>
        <end position="22"/>
    </location>
</feature>
<evidence type="ECO:0000259" key="5">
    <source>
        <dbReference type="Pfam" id="PF03968"/>
    </source>
</evidence>
<dbReference type="GO" id="GO:0001530">
    <property type="term" value="F:lipopolysaccharide binding"/>
    <property type="evidence" value="ECO:0007669"/>
    <property type="project" value="InterPro"/>
</dbReference>
<dbReference type="InterPro" id="IPR005653">
    <property type="entry name" value="OstA-like_N"/>
</dbReference>
<dbReference type="STRING" id="314283.MED297_13022"/>
<feature type="chain" id="PRO_5002665158" description="Organic solvent tolerance-like N-terminal domain-containing protein" evidence="4">
    <location>
        <begin position="23"/>
        <end position="173"/>
    </location>
</feature>
<dbReference type="HOGENOM" id="CLU_095993_4_1_6"/>
<evidence type="ECO:0000256" key="4">
    <source>
        <dbReference type="SAM" id="SignalP"/>
    </source>
</evidence>
<dbReference type="EMBL" id="AAOE01000005">
    <property type="protein sequence ID" value="EAR10146.1"/>
    <property type="molecule type" value="Genomic_DNA"/>
</dbReference>
<keyword evidence="2 4" id="KW-0732">Signal</keyword>
<dbReference type="OrthoDB" id="9795964at2"/>
<keyword evidence="3" id="KW-0574">Periplasm</keyword>
<comment type="caution">
    <text evidence="6">The sequence shown here is derived from an EMBL/GenBank/DDBJ whole genome shotgun (WGS) entry which is preliminary data.</text>
</comment>
<protein>
    <recommendedName>
        <fullName evidence="5">Organic solvent tolerance-like N-terminal domain-containing protein</fullName>
    </recommendedName>
</protein>
<dbReference type="AlphaFoldDB" id="A4BC80"/>
<gene>
    <name evidence="6" type="ORF">MED297_13022</name>
</gene>
<dbReference type="NCBIfam" id="TIGR03002">
    <property type="entry name" value="outer_YhbN_LptA"/>
    <property type="match status" value="1"/>
</dbReference>
<dbReference type="RefSeq" id="WP_008042458.1">
    <property type="nucleotide sequence ID" value="NZ_CH724149.1"/>
</dbReference>
<dbReference type="InterPro" id="IPR014340">
    <property type="entry name" value="LptA"/>
</dbReference>
<dbReference type="Proteomes" id="UP000005953">
    <property type="component" value="Unassembled WGS sequence"/>
</dbReference>
<dbReference type="GO" id="GO:0017089">
    <property type="term" value="F:glycolipid transfer activity"/>
    <property type="evidence" value="ECO:0007669"/>
    <property type="project" value="TreeGrafter"/>
</dbReference>
<evidence type="ECO:0000256" key="1">
    <source>
        <dbReference type="ARBA" id="ARBA00022448"/>
    </source>
</evidence>
<evidence type="ECO:0000313" key="6">
    <source>
        <dbReference type="EMBL" id="EAR10146.1"/>
    </source>
</evidence>
<accession>A4BC80</accession>
<organism evidence="6 7">
    <name type="scientific">Reinekea blandensis MED297</name>
    <dbReference type="NCBI Taxonomy" id="314283"/>
    <lineage>
        <taxon>Bacteria</taxon>
        <taxon>Pseudomonadati</taxon>
        <taxon>Pseudomonadota</taxon>
        <taxon>Gammaproteobacteria</taxon>
        <taxon>Oceanospirillales</taxon>
        <taxon>Saccharospirillaceae</taxon>
        <taxon>Reinekea</taxon>
    </lineage>
</organism>
<evidence type="ECO:0000256" key="2">
    <source>
        <dbReference type="ARBA" id="ARBA00022729"/>
    </source>
</evidence>
<evidence type="ECO:0000256" key="3">
    <source>
        <dbReference type="ARBA" id="ARBA00022764"/>
    </source>
</evidence>
<dbReference type="Pfam" id="PF03968">
    <property type="entry name" value="LptD_N"/>
    <property type="match status" value="1"/>
</dbReference>
<dbReference type="InterPro" id="IPR052037">
    <property type="entry name" value="LPS_export_LptA"/>
</dbReference>
<evidence type="ECO:0000313" key="7">
    <source>
        <dbReference type="Proteomes" id="UP000005953"/>
    </source>
</evidence>
<dbReference type="GO" id="GO:0009279">
    <property type="term" value="C:cell outer membrane"/>
    <property type="evidence" value="ECO:0007669"/>
    <property type="project" value="TreeGrafter"/>
</dbReference>
<dbReference type="Gene3D" id="2.60.450.10">
    <property type="entry name" value="Lipopolysaccharide (LPS) transport protein A like domain"/>
    <property type="match status" value="1"/>
</dbReference>
<dbReference type="PANTHER" id="PTHR36504">
    <property type="entry name" value="LIPOPOLYSACCHARIDE EXPORT SYSTEM PROTEIN LPTA"/>
    <property type="match status" value="1"/>
</dbReference>
<reference evidence="6 7" key="1">
    <citation type="submission" date="2006-02" db="EMBL/GenBank/DDBJ databases">
        <authorList>
            <person name="Pinhassi J."/>
            <person name="Pedros-Alio C."/>
            <person name="Ferriera S."/>
            <person name="Johnson J."/>
            <person name="Kravitz S."/>
            <person name="Halpern A."/>
            <person name="Remington K."/>
            <person name="Beeson K."/>
            <person name="Tran B."/>
            <person name="Rogers Y.-H."/>
            <person name="Friedman R."/>
            <person name="Venter J.C."/>
        </authorList>
    </citation>
    <scope>NUCLEOTIDE SEQUENCE [LARGE SCALE GENOMIC DNA]</scope>
    <source>
        <strain evidence="6 7">MED297</strain>
    </source>
</reference>